<evidence type="ECO:0000256" key="8">
    <source>
        <dbReference type="HAMAP-Rule" id="MF_00530"/>
    </source>
</evidence>
<dbReference type="GO" id="GO:0045259">
    <property type="term" value="C:proton-transporting ATP synthase complex"/>
    <property type="evidence" value="ECO:0007669"/>
    <property type="project" value="UniProtKB-KW"/>
</dbReference>
<dbReference type="CDD" id="cd12152">
    <property type="entry name" value="F1-ATPase_delta"/>
    <property type="match status" value="1"/>
</dbReference>
<dbReference type="NCBIfam" id="NF009977">
    <property type="entry name" value="PRK13442.1"/>
    <property type="match status" value="1"/>
</dbReference>
<accession>A0A9X5FCR0</accession>
<reference evidence="11 12" key="1">
    <citation type="submission" date="2020-04" db="EMBL/GenBank/DDBJ databases">
        <title>MicrobeNet Type strains.</title>
        <authorList>
            <person name="Nicholson A.C."/>
        </authorList>
    </citation>
    <scope>NUCLEOTIDE SEQUENCE [LARGE SCALE GENOMIC DNA]</scope>
    <source>
        <strain evidence="11 12">ATCC BAA-789</strain>
    </source>
</reference>
<evidence type="ECO:0000256" key="6">
    <source>
        <dbReference type="ARBA" id="ARBA00023196"/>
    </source>
</evidence>
<dbReference type="GO" id="GO:0046933">
    <property type="term" value="F:proton-transporting ATP synthase activity, rotational mechanism"/>
    <property type="evidence" value="ECO:0007669"/>
    <property type="project" value="UniProtKB-UniRule"/>
</dbReference>
<dbReference type="InterPro" id="IPR036771">
    <property type="entry name" value="ATPsynth_dsu/esu_N"/>
</dbReference>
<evidence type="ECO:0000259" key="10">
    <source>
        <dbReference type="Pfam" id="PF02823"/>
    </source>
</evidence>
<dbReference type="PANTHER" id="PTHR13822:SF10">
    <property type="entry name" value="ATP SYNTHASE EPSILON CHAIN, CHLOROPLASTIC"/>
    <property type="match status" value="1"/>
</dbReference>
<dbReference type="HAMAP" id="MF_00530">
    <property type="entry name" value="ATP_synth_epsil_bac"/>
    <property type="match status" value="1"/>
</dbReference>
<comment type="similarity">
    <text evidence="2 8 9">Belongs to the ATPase epsilon chain family.</text>
</comment>
<dbReference type="NCBIfam" id="TIGR01216">
    <property type="entry name" value="ATP_synt_epsi"/>
    <property type="match status" value="1"/>
</dbReference>
<protein>
    <recommendedName>
        <fullName evidence="8">ATP synthase epsilon chain</fullName>
    </recommendedName>
    <alternativeName>
        <fullName evidence="8">ATP synthase F1 sector epsilon subunit</fullName>
    </alternativeName>
    <alternativeName>
        <fullName evidence="8">F-ATPase epsilon subunit</fullName>
    </alternativeName>
</protein>
<evidence type="ECO:0000256" key="9">
    <source>
        <dbReference type="RuleBase" id="RU003656"/>
    </source>
</evidence>
<organism evidence="11 12">
    <name type="scientific">Sanguibacter hominis ATCC BAA-789</name>
    <dbReference type="NCBI Taxonomy" id="1312740"/>
    <lineage>
        <taxon>Bacteria</taxon>
        <taxon>Bacillati</taxon>
        <taxon>Actinomycetota</taxon>
        <taxon>Actinomycetes</taxon>
        <taxon>Micrococcales</taxon>
        <taxon>Sanguibacteraceae</taxon>
        <taxon>Sanguibacter</taxon>
    </lineage>
</organism>
<dbReference type="GO" id="GO:0005886">
    <property type="term" value="C:plasma membrane"/>
    <property type="evidence" value="ECO:0007669"/>
    <property type="project" value="UniProtKB-SubCell"/>
</dbReference>
<comment type="function">
    <text evidence="8">Produces ATP from ADP in the presence of a proton gradient across the membrane.</text>
</comment>
<dbReference type="InterPro" id="IPR020546">
    <property type="entry name" value="ATP_synth_F1_dsu/esu_N"/>
</dbReference>
<comment type="caution">
    <text evidence="11">The sequence shown here is derived from an EMBL/GenBank/DDBJ whole genome shotgun (WGS) entry which is preliminary data.</text>
</comment>
<comment type="subcellular location">
    <subcellularLocation>
        <location evidence="1 8">Cell membrane</location>
        <topology evidence="1 8">Peripheral membrane protein</topology>
    </subcellularLocation>
</comment>
<dbReference type="Pfam" id="PF02823">
    <property type="entry name" value="ATP-synt_DE_N"/>
    <property type="match status" value="1"/>
</dbReference>
<evidence type="ECO:0000313" key="12">
    <source>
        <dbReference type="Proteomes" id="UP000774283"/>
    </source>
</evidence>
<dbReference type="Gene3D" id="2.60.15.10">
    <property type="entry name" value="F0F1 ATP synthase delta/epsilon subunit, N-terminal"/>
    <property type="match status" value="1"/>
</dbReference>
<dbReference type="InterPro" id="IPR001469">
    <property type="entry name" value="ATP_synth_F1_dsu/esu"/>
</dbReference>
<proteinExistence type="inferred from homology"/>
<dbReference type="PANTHER" id="PTHR13822">
    <property type="entry name" value="ATP SYNTHASE DELTA/EPSILON CHAIN"/>
    <property type="match status" value="1"/>
</dbReference>
<evidence type="ECO:0000256" key="7">
    <source>
        <dbReference type="ARBA" id="ARBA00023310"/>
    </source>
</evidence>
<keyword evidence="3 8" id="KW-0813">Transport</keyword>
<evidence type="ECO:0000256" key="2">
    <source>
        <dbReference type="ARBA" id="ARBA00005712"/>
    </source>
</evidence>
<evidence type="ECO:0000256" key="5">
    <source>
        <dbReference type="ARBA" id="ARBA00023136"/>
    </source>
</evidence>
<evidence type="ECO:0000256" key="4">
    <source>
        <dbReference type="ARBA" id="ARBA00023065"/>
    </source>
</evidence>
<evidence type="ECO:0000313" key="11">
    <source>
        <dbReference type="EMBL" id="NKX93820.1"/>
    </source>
</evidence>
<gene>
    <name evidence="8" type="primary">atpC</name>
    <name evidence="11" type="ORF">HF995_11160</name>
</gene>
<keyword evidence="6 8" id="KW-0139">CF(1)</keyword>
<evidence type="ECO:0000256" key="1">
    <source>
        <dbReference type="ARBA" id="ARBA00004202"/>
    </source>
</evidence>
<keyword evidence="8" id="KW-1003">Cell membrane</keyword>
<sequence length="89" mass="8821">MAELTVDIVAADRHVWSGTARSVVAPAHDGEVGILAGHTPLLALLTSGTVRVTPTSGSAVAIAVTGGFVSVDSDQVTVVADSAEQPVSG</sequence>
<keyword evidence="4 8" id="KW-0406">Ion transport</keyword>
<keyword evidence="7 8" id="KW-0066">ATP synthesis</keyword>
<dbReference type="RefSeq" id="WP_168447864.1">
    <property type="nucleotide sequence ID" value="NZ_JAAXOW010000003.1"/>
</dbReference>
<keyword evidence="12" id="KW-1185">Reference proteome</keyword>
<dbReference type="EMBL" id="JAAXOW010000003">
    <property type="protein sequence ID" value="NKX93820.1"/>
    <property type="molecule type" value="Genomic_DNA"/>
</dbReference>
<dbReference type="Proteomes" id="UP000774283">
    <property type="component" value="Unassembled WGS sequence"/>
</dbReference>
<name>A0A9X5FCR0_9MICO</name>
<dbReference type="GO" id="GO:0005524">
    <property type="term" value="F:ATP binding"/>
    <property type="evidence" value="ECO:0007669"/>
    <property type="project" value="UniProtKB-UniRule"/>
</dbReference>
<keyword evidence="5 8" id="KW-0472">Membrane</keyword>
<evidence type="ECO:0000256" key="3">
    <source>
        <dbReference type="ARBA" id="ARBA00022448"/>
    </source>
</evidence>
<dbReference type="SUPFAM" id="SSF51344">
    <property type="entry name" value="Epsilon subunit of F1F0-ATP synthase N-terminal domain"/>
    <property type="match status" value="1"/>
</dbReference>
<comment type="subunit">
    <text evidence="8 9">F-type ATPases have 2 components, CF(1) - the catalytic core - and CF(0) - the membrane proton channel. CF(1) has five subunits: alpha(3), beta(3), gamma(1), delta(1), epsilon(1). CF(0) has three main subunits: a, b and c.</text>
</comment>
<keyword evidence="8" id="KW-0375">Hydrogen ion transport</keyword>
<feature type="domain" description="ATP synthase F1 complex delta/epsilon subunit N-terminal" evidence="10">
    <location>
        <begin position="4"/>
        <end position="83"/>
    </location>
</feature>
<dbReference type="AlphaFoldDB" id="A0A9X5FCR0"/>